<dbReference type="OrthoDB" id="9133013at2"/>
<organism evidence="2 3">
    <name type="scientific">Caballeronia mineralivorans PML1(12)</name>
    <dbReference type="NCBI Taxonomy" id="908627"/>
    <lineage>
        <taxon>Bacteria</taxon>
        <taxon>Pseudomonadati</taxon>
        <taxon>Pseudomonadota</taxon>
        <taxon>Betaproteobacteria</taxon>
        <taxon>Burkholderiales</taxon>
        <taxon>Burkholderiaceae</taxon>
        <taxon>Caballeronia</taxon>
    </lineage>
</organism>
<comment type="caution">
    <text evidence="2">The sequence shown here is derived from an EMBL/GenBank/DDBJ whole genome shotgun (WGS) entry which is preliminary data.</text>
</comment>
<evidence type="ECO:0000313" key="3">
    <source>
        <dbReference type="Proteomes" id="UP000035963"/>
    </source>
</evidence>
<protein>
    <submittedName>
        <fullName evidence="2">Uncharacterized protein</fullName>
    </submittedName>
</protein>
<gene>
    <name evidence="2" type="ORF">EOS_32245</name>
</gene>
<evidence type="ECO:0000256" key="1">
    <source>
        <dbReference type="SAM" id="SignalP"/>
    </source>
</evidence>
<dbReference type="PATRIC" id="fig|908627.4.peg.7195"/>
<sequence>MEKTKYWVAALAFGFGLATSSSAFASVAADNVQRSAVPANDRFIGNECTDRSIKPFARPKDSALSDDVLRAALTLVKGMAGGTDHMGVTSVCGERSAM</sequence>
<dbReference type="EMBL" id="AEJF01000188">
    <property type="protein sequence ID" value="KLU22129.1"/>
    <property type="molecule type" value="Genomic_DNA"/>
</dbReference>
<dbReference type="AlphaFoldDB" id="A0A0J1CNK9"/>
<keyword evidence="1" id="KW-0732">Signal</keyword>
<reference evidence="2 3" key="1">
    <citation type="journal article" date="2015" name="Genome Announc.">
        <title>Draft Genome Sequence of Burkholderia sp. Strain PML1(12), an Ectomycorrhizosphere-Inhabiting Bacterium with Effective Mineral-Weathering Ability.</title>
        <authorList>
            <person name="Uroz S."/>
            <person name="Oger P."/>
        </authorList>
    </citation>
    <scope>NUCLEOTIDE SEQUENCE [LARGE SCALE GENOMIC DNA]</scope>
    <source>
        <strain evidence="3">PML1(12)</strain>
    </source>
</reference>
<feature type="signal peptide" evidence="1">
    <location>
        <begin position="1"/>
        <end position="25"/>
    </location>
</feature>
<accession>A0A0J1CNK9</accession>
<name>A0A0J1CNK9_9BURK</name>
<dbReference type="Proteomes" id="UP000035963">
    <property type="component" value="Unassembled WGS sequence"/>
</dbReference>
<evidence type="ECO:0000313" key="2">
    <source>
        <dbReference type="EMBL" id="KLU22129.1"/>
    </source>
</evidence>
<dbReference type="RefSeq" id="WP_047896260.1">
    <property type="nucleotide sequence ID" value="NZ_AEJF01000188.1"/>
</dbReference>
<proteinExistence type="predicted"/>
<feature type="chain" id="PRO_5005248989" evidence="1">
    <location>
        <begin position="26"/>
        <end position="98"/>
    </location>
</feature>
<keyword evidence="3" id="KW-1185">Reference proteome</keyword>